<name>A0A498HT68_MALDO</name>
<accession>A0A498HT68</accession>
<keyword evidence="2" id="KW-1185">Reference proteome</keyword>
<dbReference type="AlphaFoldDB" id="A0A498HT68"/>
<proteinExistence type="predicted"/>
<organism evidence="1 2">
    <name type="scientific">Malus domestica</name>
    <name type="common">Apple</name>
    <name type="synonym">Pyrus malus</name>
    <dbReference type="NCBI Taxonomy" id="3750"/>
    <lineage>
        <taxon>Eukaryota</taxon>
        <taxon>Viridiplantae</taxon>
        <taxon>Streptophyta</taxon>
        <taxon>Embryophyta</taxon>
        <taxon>Tracheophyta</taxon>
        <taxon>Spermatophyta</taxon>
        <taxon>Magnoliopsida</taxon>
        <taxon>eudicotyledons</taxon>
        <taxon>Gunneridae</taxon>
        <taxon>Pentapetalae</taxon>
        <taxon>rosids</taxon>
        <taxon>fabids</taxon>
        <taxon>Rosales</taxon>
        <taxon>Rosaceae</taxon>
        <taxon>Amygdaloideae</taxon>
        <taxon>Maleae</taxon>
        <taxon>Malus</taxon>
    </lineage>
</organism>
<reference evidence="1 2" key="1">
    <citation type="submission" date="2018-10" db="EMBL/GenBank/DDBJ databases">
        <title>A high-quality apple genome assembly.</title>
        <authorList>
            <person name="Hu J."/>
        </authorList>
    </citation>
    <scope>NUCLEOTIDE SEQUENCE [LARGE SCALE GENOMIC DNA]</scope>
    <source>
        <strain evidence="2">cv. HFTH1</strain>
        <tissue evidence="1">Young leaf</tissue>
    </source>
</reference>
<dbReference type="Proteomes" id="UP000290289">
    <property type="component" value="Chromosome 15"/>
</dbReference>
<evidence type="ECO:0000313" key="1">
    <source>
        <dbReference type="EMBL" id="RXH72331.1"/>
    </source>
</evidence>
<dbReference type="EMBL" id="RDQH01000341">
    <property type="protein sequence ID" value="RXH72331.1"/>
    <property type="molecule type" value="Genomic_DNA"/>
</dbReference>
<evidence type="ECO:0000313" key="2">
    <source>
        <dbReference type="Proteomes" id="UP000290289"/>
    </source>
</evidence>
<comment type="caution">
    <text evidence="1">The sequence shown here is derived from an EMBL/GenBank/DDBJ whole genome shotgun (WGS) entry which is preliminary data.</text>
</comment>
<protein>
    <submittedName>
        <fullName evidence="1">Uncharacterized protein</fullName>
    </submittedName>
</protein>
<sequence length="66" mass="7151">MPTPNDDVSTKSKRRPKHCRYSRLSLFKTCTSKDGGRSTQITSHISGLLTDANTSAAILADLGTQN</sequence>
<gene>
    <name evidence="1" type="ORF">DVH24_012015</name>
</gene>